<evidence type="ECO:0000256" key="1">
    <source>
        <dbReference type="SAM" id="MobiDB-lite"/>
    </source>
</evidence>
<gene>
    <name evidence="2" type="ORF">E2562_036445</name>
</gene>
<organism evidence="2 3">
    <name type="scientific">Oryza meyeriana var. granulata</name>
    <dbReference type="NCBI Taxonomy" id="110450"/>
    <lineage>
        <taxon>Eukaryota</taxon>
        <taxon>Viridiplantae</taxon>
        <taxon>Streptophyta</taxon>
        <taxon>Embryophyta</taxon>
        <taxon>Tracheophyta</taxon>
        <taxon>Spermatophyta</taxon>
        <taxon>Magnoliopsida</taxon>
        <taxon>Liliopsida</taxon>
        <taxon>Poales</taxon>
        <taxon>Poaceae</taxon>
        <taxon>BOP clade</taxon>
        <taxon>Oryzoideae</taxon>
        <taxon>Oryzeae</taxon>
        <taxon>Oryzinae</taxon>
        <taxon>Oryza</taxon>
        <taxon>Oryza meyeriana</taxon>
    </lineage>
</organism>
<reference evidence="2 3" key="1">
    <citation type="submission" date="2019-11" db="EMBL/GenBank/DDBJ databases">
        <title>Whole genome sequence of Oryza granulata.</title>
        <authorList>
            <person name="Li W."/>
        </authorList>
    </citation>
    <scope>NUCLEOTIDE SEQUENCE [LARGE SCALE GENOMIC DNA]</scope>
    <source>
        <strain evidence="3">cv. Menghai</strain>
        <tissue evidence="2">Leaf</tissue>
    </source>
</reference>
<evidence type="ECO:0000313" key="3">
    <source>
        <dbReference type="Proteomes" id="UP000479710"/>
    </source>
</evidence>
<feature type="region of interest" description="Disordered" evidence="1">
    <location>
        <begin position="1"/>
        <end position="23"/>
    </location>
</feature>
<accession>A0A6G1DAJ6</accession>
<comment type="caution">
    <text evidence="2">The sequence shown here is derived from an EMBL/GenBank/DDBJ whole genome shotgun (WGS) entry which is preliminary data.</text>
</comment>
<evidence type="ECO:0000313" key="2">
    <source>
        <dbReference type="EMBL" id="KAF0909457.1"/>
    </source>
</evidence>
<dbReference type="Proteomes" id="UP000479710">
    <property type="component" value="Unassembled WGS sequence"/>
</dbReference>
<keyword evidence="3" id="KW-1185">Reference proteome</keyword>
<dbReference type="AlphaFoldDB" id="A0A6G1DAJ6"/>
<dbReference type="EMBL" id="SPHZ02000007">
    <property type="protein sequence ID" value="KAF0909457.1"/>
    <property type="molecule type" value="Genomic_DNA"/>
</dbReference>
<protein>
    <submittedName>
        <fullName evidence="2">Uncharacterized protein</fullName>
    </submittedName>
</protein>
<name>A0A6G1DAJ6_9ORYZ</name>
<sequence length="60" mass="6694">MRGRARGHRARDITGPARSSTSPFTDVLARELCYWCSSGGMDPCGNASYTFNVYYQAQEQ</sequence>
<proteinExistence type="predicted"/>
<feature type="non-terminal residue" evidence="2">
    <location>
        <position position="60"/>
    </location>
</feature>